<dbReference type="Gene3D" id="1.10.260.40">
    <property type="entry name" value="lambda repressor-like DNA-binding domains"/>
    <property type="match status" value="1"/>
</dbReference>
<dbReference type="SUPFAM" id="SSF47413">
    <property type="entry name" value="lambda repressor-like DNA-binding domains"/>
    <property type="match status" value="1"/>
</dbReference>
<protein>
    <submittedName>
        <fullName evidence="2">Helix-turn-helix domain-containing protein</fullName>
    </submittedName>
</protein>
<evidence type="ECO:0000313" key="3">
    <source>
        <dbReference type="Proteomes" id="UP001595792"/>
    </source>
</evidence>
<gene>
    <name evidence="2" type="ORF">ACFOUY_09395</name>
</gene>
<dbReference type="InterPro" id="IPR001387">
    <property type="entry name" value="Cro/C1-type_HTH"/>
</dbReference>
<proteinExistence type="predicted"/>
<dbReference type="RefSeq" id="WP_378960251.1">
    <property type="nucleotide sequence ID" value="NZ_JBHRXC010000016.1"/>
</dbReference>
<dbReference type="CDD" id="cd00093">
    <property type="entry name" value="HTH_XRE"/>
    <property type="match status" value="1"/>
</dbReference>
<sequence length="171" mass="19408">MEDTISTLSANIIELRDALGLSQKDFALLANISRTTLGNIESGRANFKIRSLDGILIFTSIKLEDLSKPSFAPPKNIREKLSEKYKSEPSVSVILNEEPSIPYCIKYKLLKTTFLDTPKETNQIIKFFFEKYGWVLKGNSLHAALKRIPELIKIQPHPSKRSTNLYSKRHG</sequence>
<evidence type="ECO:0000259" key="1">
    <source>
        <dbReference type="PROSITE" id="PS50943"/>
    </source>
</evidence>
<accession>A0ABV8NKJ0</accession>
<dbReference type="PROSITE" id="PS50943">
    <property type="entry name" value="HTH_CROC1"/>
    <property type="match status" value="1"/>
</dbReference>
<dbReference type="Proteomes" id="UP001595792">
    <property type="component" value="Unassembled WGS sequence"/>
</dbReference>
<dbReference type="InterPro" id="IPR010982">
    <property type="entry name" value="Lambda_DNA-bd_dom_sf"/>
</dbReference>
<dbReference type="SMART" id="SM00530">
    <property type="entry name" value="HTH_XRE"/>
    <property type="match status" value="1"/>
</dbReference>
<name>A0ABV8NKJ0_9SPHI</name>
<reference evidence="3" key="1">
    <citation type="journal article" date="2019" name="Int. J. Syst. Evol. Microbiol.">
        <title>The Global Catalogue of Microorganisms (GCM) 10K type strain sequencing project: providing services to taxonomists for standard genome sequencing and annotation.</title>
        <authorList>
            <consortium name="The Broad Institute Genomics Platform"/>
            <consortium name="The Broad Institute Genome Sequencing Center for Infectious Disease"/>
            <person name="Wu L."/>
            <person name="Ma J."/>
        </authorList>
    </citation>
    <scope>NUCLEOTIDE SEQUENCE [LARGE SCALE GENOMIC DNA]</scope>
    <source>
        <strain evidence="3">CCM 8689</strain>
    </source>
</reference>
<evidence type="ECO:0000313" key="2">
    <source>
        <dbReference type="EMBL" id="MFC4196911.1"/>
    </source>
</evidence>
<keyword evidence="3" id="KW-1185">Reference proteome</keyword>
<dbReference type="EMBL" id="JBHSBY010000084">
    <property type="protein sequence ID" value="MFC4196911.1"/>
    <property type="molecule type" value="Genomic_DNA"/>
</dbReference>
<dbReference type="Pfam" id="PF01381">
    <property type="entry name" value="HTH_3"/>
    <property type="match status" value="1"/>
</dbReference>
<feature type="domain" description="HTH cro/C1-type" evidence="1">
    <location>
        <begin position="12"/>
        <end position="66"/>
    </location>
</feature>
<comment type="caution">
    <text evidence="2">The sequence shown here is derived from an EMBL/GenBank/DDBJ whole genome shotgun (WGS) entry which is preliminary data.</text>
</comment>
<organism evidence="2 3">
    <name type="scientific">Pedobacter jamesrossensis</name>
    <dbReference type="NCBI Taxonomy" id="1908238"/>
    <lineage>
        <taxon>Bacteria</taxon>
        <taxon>Pseudomonadati</taxon>
        <taxon>Bacteroidota</taxon>
        <taxon>Sphingobacteriia</taxon>
        <taxon>Sphingobacteriales</taxon>
        <taxon>Sphingobacteriaceae</taxon>
        <taxon>Pedobacter</taxon>
    </lineage>
</organism>